<feature type="transmembrane region" description="Helical" evidence="7">
    <location>
        <begin position="100"/>
        <end position="122"/>
    </location>
</feature>
<evidence type="ECO:0000256" key="3">
    <source>
        <dbReference type="ARBA" id="ARBA00022475"/>
    </source>
</evidence>
<dbReference type="PANTHER" id="PTHR23517:SF3">
    <property type="entry name" value="INTEGRAL MEMBRANE TRANSPORT PROTEIN"/>
    <property type="match status" value="1"/>
</dbReference>
<protein>
    <submittedName>
        <fullName evidence="9">Permease (Major facilitator superfamily)</fullName>
    </submittedName>
</protein>
<dbReference type="GO" id="GO:0005886">
    <property type="term" value="C:plasma membrane"/>
    <property type="evidence" value="ECO:0007669"/>
    <property type="project" value="UniProtKB-SubCell"/>
</dbReference>
<dbReference type="EMBL" id="AM114193">
    <property type="protein sequence ID" value="CAJ37551.1"/>
    <property type="molecule type" value="Genomic_DNA"/>
</dbReference>
<evidence type="ECO:0000256" key="4">
    <source>
        <dbReference type="ARBA" id="ARBA00022692"/>
    </source>
</evidence>
<dbReference type="InterPro" id="IPR020846">
    <property type="entry name" value="MFS_dom"/>
</dbReference>
<feature type="transmembrane region" description="Helical" evidence="7">
    <location>
        <begin position="12"/>
        <end position="35"/>
    </location>
</feature>
<feature type="domain" description="Major facilitator superfamily (MFS) profile" evidence="8">
    <location>
        <begin position="10"/>
        <end position="404"/>
    </location>
</feature>
<dbReference type="KEGG" id="rci:RCIX2475"/>
<dbReference type="eggNOG" id="arCOG00130">
    <property type="taxonomic scope" value="Archaea"/>
</dbReference>
<keyword evidence="4 7" id="KW-0812">Transmembrane</keyword>
<proteinExistence type="predicted"/>
<dbReference type="InterPro" id="IPR036259">
    <property type="entry name" value="MFS_trans_sf"/>
</dbReference>
<evidence type="ECO:0000256" key="6">
    <source>
        <dbReference type="ARBA" id="ARBA00023136"/>
    </source>
</evidence>
<dbReference type="AlphaFoldDB" id="Q0W242"/>
<feature type="transmembrane region" description="Helical" evidence="7">
    <location>
        <begin position="209"/>
        <end position="235"/>
    </location>
</feature>
<dbReference type="PROSITE" id="PS00216">
    <property type="entry name" value="SUGAR_TRANSPORT_1"/>
    <property type="match status" value="1"/>
</dbReference>
<evidence type="ECO:0000256" key="1">
    <source>
        <dbReference type="ARBA" id="ARBA00004651"/>
    </source>
</evidence>
<accession>Q0W242</accession>
<keyword evidence="2" id="KW-0813">Transport</keyword>
<dbReference type="InterPro" id="IPR011701">
    <property type="entry name" value="MFS"/>
</dbReference>
<feature type="transmembrane region" description="Helical" evidence="7">
    <location>
        <begin position="378"/>
        <end position="401"/>
    </location>
</feature>
<keyword evidence="3" id="KW-1003">Cell membrane</keyword>
<gene>
    <name evidence="9" type="ORF">RCIX2475</name>
</gene>
<dbReference type="Pfam" id="PF07690">
    <property type="entry name" value="MFS_1"/>
    <property type="match status" value="1"/>
</dbReference>
<dbReference type="STRING" id="351160.RCIX2475"/>
<dbReference type="InterPro" id="IPR050171">
    <property type="entry name" value="MFS_Transporters"/>
</dbReference>
<sequence length="409" mass="43703">MVAMVSERVQLAILIAGMFFLSLGFSVIMPVLPYYSQSMGASAFDLGLLMASYSVMQLIFTPFLGELSDRVGRKPVFLIGLFGYGVSFLIYGFATQLWMLFAARMIGGILSGGIYPASLAYIADITSHKERGRIMGMLGASSGLGMIFGPALSGGLSIWGLTVPFFTIAAASFGFVVLGYLLLEESRSVDVHRIRPGKVSILAPLRSRLWILFLLALLVTLLMSGFQSVFAYYLMGRFGVMDTPSAMPVLGTTMMVTGPTIMAIMFTVMGITGVICQGILLGMTIEMIGERHTVITGMFIAAASFFLILAATELVSLMMFSCTLALGTGLVTPCLNSLVSKRTDEEHQGAAMGVIGSYNSVGRIAGPPLGGLSFDVHMGLPFTILGLLAGMGGMVAMAIALRLRKQERR</sequence>
<dbReference type="PANTHER" id="PTHR23517">
    <property type="entry name" value="RESISTANCE PROTEIN MDTM, PUTATIVE-RELATED-RELATED"/>
    <property type="match status" value="1"/>
</dbReference>
<comment type="subcellular location">
    <subcellularLocation>
        <location evidence="1">Cell membrane</location>
        <topology evidence="1">Multi-pass membrane protein</topology>
    </subcellularLocation>
</comment>
<keyword evidence="5 7" id="KW-1133">Transmembrane helix</keyword>
<keyword evidence="6 7" id="KW-0472">Membrane</keyword>
<dbReference type="PRINTS" id="PR01035">
    <property type="entry name" value="TCRTETA"/>
</dbReference>
<evidence type="ECO:0000256" key="7">
    <source>
        <dbReference type="SAM" id="Phobius"/>
    </source>
</evidence>
<dbReference type="SUPFAM" id="SSF103473">
    <property type="entry name" value="MFS general substrate transporter"/>
    <property type="match status" value="1"/>
</dbReference>
<reference evidence="9 10" key="1">
    <citation type="journal article" date="2006" name="Science">
        <title>Genome of rice cluster I archaea -- the key methane producers in the rice rhizosphere.</title>
        <authorList>
            <person name="Erkel C."/>
            <person name="Kube M."/>
            <person name="Reinhardt R."/>
            <person name="Liesack W."/>
        </authorList>
    </citation>
    <scope>NUCLEOTIDE SEQUENCE [LARGE SCALE GENOMIC DNA]</scope>
    <source>
        <strain evidence="10">DSM 22066 / NBRC 105507 / MRE50</strain>
    </source>
</reference>
<organism evidence="9 10">
    <name type="scientific">Methanocella arvoryzae (strain DSM 22066 / NBRC 105507 / MRE50)</name>
    <dbReference type="NCBI Taxonomy" id="351160"/>
    <lineage>
        <taxon>Archaea</taxon>
        <taxon>Methanobacteriati</taxon>
        <taxon>Methanobacteriota</taxon>
        <taxon>Stenosarchaea group</taxon>
        <taxon>Methanomicrobia</taxon>
        <taxon>Methanocellales</taxon>
        <taxon>Methanocellaceae</taxon>
        <taxon>Methanocella</taxon>
    </lineage>
</organism>
<dbReference type="PROSITE" id="PS50850">
    <property type="entry name" value="MFS"/>
    <property type="match status" value="1"/>
</dbReference>
<evidence type="ECO:0000259" key="8">
    <source>
        <dbReference type="PROSITE" id="PS50850"/>
    </source>
</evidence>
<dbReference type="InterPro" id="IPR005829">
    <property type="entry name" value="Sugar_transporter_CS"/>
</dbReference>
<feature type="transmembrane region" description="Helical" evidence="7">
    <location>
        <begin position="41"/>
        <end position="64"/>
    </location>
</feature>
<evidence type="ECO:0000313" key="10">
    <source>
        <dbReference type="Proteomes" id="UP000000663"/>
    </source>
</evidence>
<evidence type="ECO:0000313" key="9">
    <source>
        <dbReference type="EMBL" id="CAJ37551.1"/>
    </source>
</evidence>
<keyword evidence="10" id="KW-1185">Reference proteome</keyword>
<feature type="transmembrane region" description="Helical" evidence="7">
    <location>
        <begin position="76"/>
        <end position="94"/>
    </location>
</feature>
<dbReference type="Proteomes" id="UP000000663">
    <property type="component" value="Chromosome"/>
</dbReference>
<feature type="transmembrane region" description="Helical" evidence="7">
    <location>
        <begin position="158"/>
        <end position="183"/>
    </location>
</feature>
<feature type="transmembrane region" description="Helical" evidence="7">
    <location>
        <begin position="134"/>
        <end position="152"/>
    </location>
</feature>
<dbReference type="Gene3D" id="1.20.1250.20">
    <property type="entry name" value="MFS general substrate transporter like domains"/>
    <property type="match status" value="1"/>
</dbReference>
<feature type="transmembrane region" description="Helical" evidence="7">
    <location>
        <begin position="255"/>
        <end position="281"/>
    </location>
</feature>
<evidence type="ECO:0000256" key="2">
    <source>
        <dbReference type="ARBA" id="ARBA00022448"/>
    </source>
</evidence>
<evidence type="ECO:0000256" key="5">
    <source>
        <dbReference type="ARBA" id="ARBA00022989"/>
    </source>
</evidence>
<feature type="transmembrane region" description="Helical" evidence="7">
    <location>
        <begin position="293"/>
        <end position="311"/>
    </location>
</feature>
<dbReference type="InterPro" id="IPR001958">
    <property type="entry name" value="Tet-R_TetA/multi-R_MdtG-like"/>
</dbReference>
<name>Q0W242_METAR</name>
<dbReference type="GO" id="GO:0022857">
    <property type="term" value="F:transmembrane transporter activity"/>
    <property type="evidence" value="ECO:0007669"/>
    <property type="project" value="InterPro"/>
</dbReference>
<dbReference type="CDD" id="cd17325">
    <property type="entry name" value="MFS_MdtG_SLC18_like"/>
    <property type="match status" value="1"/>
</dbReference>